<name>A0ACB7EMF9_NIBAL</name>
<evidence type="ECO:0000313" key="1">
    <source>
        <dbReference type="EMBL" id="KAG8002031.1"/>
    </source>
</evidence>
<gene>
    <name evidence="1" type="primary">MCAM.2</name>
    <name evidence="1" type="ORF">GBF38_012357</name>
</gene>
<sequence>WADIEVNTEDRVEVFRGDTAQITCMFTSSEGIGAMVIQWFYVTWLGEKQRLYYQDSTTKFPERGTPFTDRISLNDTGVPGEVVLTIDNVQLTDELEFICLVKSLTEAAGEGRTKLKVFETPDLPTIQGVQTGISVNDEDLSRIGSCLVTNGYPKPNITWYRNSTPLRNIDNEVKVMPSSTSESTGLYTVSSKLNMKVVKANKDDQFYCEITYFVPGGTRMTETSRINITVLYPSTEVNIWVDSPKGKIKEGDTIQLHCQGNGNSELEVITISHEQTGISLEDKTLELHNVTRLHSGQYRCGIVDLGTLDNNEEIHGNTSVFVNYLDPPVVMPKDTILVTQGEELKATCNALSSLQTDTTWFKNGKMVTKGHSLMLKDATFDTAGKYVCVVTVPEIEGMEASEVLHVKVQGPPKIMEQEHTDLEESVSNTVDLSCNVRGFPAPSVIWTTSDGKIIETATKEETEEGVHSVVSIEVTSDITAFCNATNEYGTDAVTFAIKAREGRGVIIAVIIICILLLAILGSTLYFLYKKGKICGRSGKQDLTKEKSSKDNIVVEMKSDNTEEAVLLEVNGEKRPPSDQAQTSRCLQASTTARLAQSYVMEKLSCLSVNIMMDGRDSNYSKLQLLLPRLLHPRKPLL</sequence>
<proteinExistence type="predicted"/>
<accession>A0ACB7EMF9</accession>
<dbReference type="Proteomes" id="UP000805704">
    <property type="component" value="Chromosome 6"/>
</dbReference>
<keyword evidence="2" id="KW-1185">Reference proteome</keyword>
<protein>
    <submittedName>
        <fullName evidence="1">Cell surface glycoprotein MUC18</fullName>
    </submittedName>
</protein>
<reference evidence="1" key="1">
    <citation type="submission" date="2020-04" db="EMBL/GenBank/DDBJ databases">
        <title>A chromosome-scale assembly and high-density genetic map of the yellow drum (Nibea albiflora) genome.</title>
        <authorList>
            <person name="Xu D."/>
            <person name="Zhang W."/>
            <person name="Chen R."/>
            <person name="Tan P."/>
            <person name="Wang L."/>
            <person name="Song H."/>
            <person name="Tian L."/>
            <person name="Zhu Q."/>
            <person name="Wang B."/>
        </authorList>
    </citation>
    <scope>NUCLEOTIDE SEQUENCE</scope>
    <source>
        <strain evidence="1">ZJHYS-2018</strain>
    </source>
</reference>
<comment type="caution">
    <text evidence="1">The sequence shown here is derived from an EMBL/GenBank/DDBJ whole genome shotgun (WGS) entry which is preliminary data.</text>
</comment>
<feature type="non-terminal residue" evidence="1">
    <location>
        <position position="1"/>
    </location>
</feature>
<organism evidence="1 2">
    <name type="scientific">Nibea albiflora</name>
    <name type="common">Yellow drum</name>
    <name type="synonym">Corvina albiflora</name>
    <dbReference type="NCBI Taxonomy" id="240163"/>
    <lineage>
        <taxon>Eukaryota</taxon>
        <taxon>Metazoa</taxon>
        <taxon>Chordata</taxon>
        <taxon>Craniata</taxon>
        <taxon>Vertebrata</taxon>
        <taxon>Euteleostomi</taxon>
        <taxon>Actinopterygii</taxon>
        <taxon>Neopterygii</taxon>
        <taxon>Teleostei</taxon>
        <taxon>Neoteleostei</taxon>
        <taxon>Acanthomorphata</taxon>
        <taxon>Eupercaria</taxon>
        <taxon>Sciaenidae</taxon>
        <taxon>Nibea</taxon>
    </lineage>
</organism>
<evidence type="ECO:0000313" key="2">
    <source>
        <dbReference type="Proteomes" id="UP000805704"/>
    </source>
</evidence>
<dbReference type="EMBL" id="CM024794">
    <property type="protein sequence ID" value="KAG8002031.1"/>
    <property type="molecule type" value="Genomic_DNA"/>
</dbReference>